<keyword evidence="4" id="KW-1185">Reference proteome</keyword>
<name>A0A7E4WBM4_PANRE</name>
<keyword evidence="3" id="KW-0675">Receptor</keyword>
<dbReference type="Gene3D" id="1.10.565.10">
    <property type="entry name" value="Retinoid X Receptor"/>
    <property type="match status" value="1"/>
</dbReference>
<reference evidence="5" key="2">
    <citation type="submission" date="2020-10" db="UniProtKB">
        <authorList>
            <consortium name="WormBaseParasite"/>
        </authorList>
    </citation>
    <scope>IDENTIFICATION</scope>
</reference>
<protein>
    <submittedName>
        <fullName evidence="5">DUF155 domain-containing protein</fullName>
    </submittedName>
</protein>
<dbReference type="InterPro" id="IPR035500">
    <property type="entry name" value="NHR-like_dom_sf"/>
</dbReference>
<evidence type="ECO:0000256" key="2">
    <source>
        <dbReference type="ARBA" id="ARBA00023163"/>
    </source>
</evidence>
<dbReference type="SUPFAM" id="SSF48508">
    <property type="entry name" value="Nuclear receptor ligand-binding domain"/>
    <property type="match status" value="1"/>
</dbReference>
<sequence length="167" mass="19288">ISWARHVTIAGYLLFSSYYAYTKRSQVVVFPDGSIPVNFKRENDLIPMERTIRHSVVDKMYDLKMDRIQFALTRSLVALTDAPPDASPKMREIFLTEKSKSATCLLRYLQSRHGTQNGLHFFVDTINLISLLFRRVEVNKSYYAYRACLTNDIGASRLMAQLLLDQE</sequence>
<dbReference type="WBParaSite" id="Pan_g895.t1">
    <property type="protein sequence ID" value="Pan_g895.t1"/>
    <property type="gene ID" value="Pan_g895"/>
</dbReference>
<evidence type="ECO:0000313" key="4">
    <source>
        <dbReference type="Proteomes" id="UP000492821"/>
    </source>
</evidence>
<dbReference type="Proteomes" id="UP000492821">
    <property type="component" value="Unassembled WGS sequence"/>
</dbReference>
<evidence type="ECO:0000256" key="3">
    <source>
        <dbReference type="ARBA" id="ARBA00023170"/>
    </source>
</evidence>
<keyword evidence="2" id="KW-0804">Transcription</keyword>
<dbReference type="AlphaFoldDB" id="A0A7E4WBM4"/>
<keyword evidence="1" id="KW-0805">Transcription regulation</keyword>
<reference evidence="4" key="1">
    <citation type="journal article" date="2013" name="Genetics">
        <title>The draft genome and transcriptome of Panagrellus redivivus are shaped by the harsh demands of a free-living lifestyle.</title>
        <authorList>
            <person name="Srinivasan J."/>
            <person name="Dillman A.R."/>
            <person name="Macchietto M.G."/>
            <person name="Heikkinen L."/>
            <person name="Lakso M."/>
            <person name="Fracchia K.M."/>
            <person name="Antoshechkin I."/>
            <person name="Mortazavi A."/>
            <person name="Wong G."/>
            <person name="Sternberg P.W."/>
        </authorList>
    </citation>
    <scope>NUCLEOTIDE SEQUENCE [LARGE SCALE GENOMIC DNA]</scope>
    <source>
        <strain evidence="4">MT8872</strain>
    </source>
</reference>
<proteinExistence type="predicted"/>
<organism evidence="4 5">
    <name type="scientific">Panagrellus redivivus</name>
    <name type="common">Microworm</name>
    <dbReference type="NCBI Taxonomy" id="6233"/>
    <lineage>
        <taxon>Eukaryota</taxon>
        <taxon>Metazoa</taxon>
        <taxon>Ecdysozoa</taxon>
        <taxon>Nematoda</taxon>
        <taxon>Chromadorea</taxon>
        <taxon>Rhabditida</taxon>
        <taxon>Tylenchina</taxon>
        <taxon>Panagrolaimomorpha</taxon>
        <taxon>Panagrolaimoidea</taxon>
        <taxon>Panagrolaimidae</taxon>
        <taxon>Panagrellus</taxon>
    </lineage>
</organism>
<accession>A0A7E4WBM4</accession>
<evidence type="ECO:0000313" key="5">
    <source>
        <dbReference type="WBParaSite" id="Pan_g895.t1"/>
    </source>
</evidence>
<evidence type="ECO:0000256" key="1">
    <source>
        <dbReference type="ARBA" id="ARBA00023015"/>
    </source>
</evidence>